<keyword evidence="2" id="KW-1185">Reference proteome</keyword>
<proteinExistence type="predicted"/>
<evidence type="ECO:0000313" key="1">
    <source>
        <dbReference type="EMBL" id="EDP56579.1"/>
    </source>
</evidence>
<name>B0XRC8_ASPFC</name>
<accession>B0XRC8</accession>
<sequence length="233" mass="25999">MQRLFSDGDDDLVTADTLTTWYVHVPLSSGYAHDKVILFDAICSAIQAGRCEIYSSRNLENNISGFMIEVQARFSDLGTHQQYIASHQPSTNPLKPNYTEPSGATSKMGLLELIQHLRGEEPTGYTWYVHFPLHGDPLTQSEILHTAVQELRQKKITLWQSRGAAPDKGMLMKVIVADNKAAEVLKAAGTVLERRLQDAKLSLERILQKDNDKRADNYVTKLKSDLAALSMDG</sequence>
<dbReference type="VEuPathDB" id="FungiDB:AFUB_012900"/>
<reference evidence="1 2" key="1">
    <citation type="journal article" date="2008" name="PLoS Genet.">
        <title>Genomic islands in the pathogenic filamentous fungus Aspergillus fumigatus.</title>
        <authorList>
            <person name="Fedorova N.D."/>
            <person name="Khaldi N."/>
            <person name="Joardar V.S."/>
            <person name="Maiti R."/>
            <person name="Amedeo P."/>
            <person name="Anderson M.J."/>
            <person name="Crabtree J."/>
            <person name="Silva J.C."/>
            <person name="Badger J.H."/>
            <person name="Albarraq A."/>
            <person name="Angiuoli S."/>
            <person name="Bussey H."/>
            <person name="Bowyer P."/>
            <person name="Cotty P.J."/>
            <person name="Dyer P.S."/>
            <person name="Egan A."/>
            <person name="Galens K."/>
            <person name="Fraser-Liggett C.M."/>
            <person name="Haas B.J."/>
            <person name="Inman J.M."/>
            <person name="Kent R."/>
            <person name="Lemieux S."/>
            <person name="Malavazi I."/>
            <person name="Orvis J."/>
            <person name="Roemer T."/>
            <person name="Ronning C.M."/>
            <person name="Sundaram J.P."/>
            <person name="Sutton G."/>
            <person name="Turner G."/>
            <person name="Venter J.C."/>
            <person name="White O.R."/>
            <person name="Whitty B.R."/>
            <person name="Youngman P."/>
            <person name="Wolfe K.H."/>
            <person name="Goldman G.H."/>
            <person name="Wortman J.R."/>
            <person name="Jiang B."/>
            <person name="Denning D.W."/>
            <person name="Nierman W.C."/>
        </authorList>
    </citation>
    <scope>NUCLEOTIDE SEQUENCE [LARGE SCALE GENOMIC DNA]</scope>
    <source>
        <strain evidence="2">CBS 144.89 / FGSC A1163 / CEA10</strain>
    </source>
</reference>
<dbReference type="Proteomes" id="UP000001699">
    <property type="component" value="Unassembled WGS sequence"/>
</dbReference>
<gene>
    <name evidence="1" type="ORF">AFUB_012900</name>
</gene>
<dbReference type="HOGENOM" id="CLU_1094550_0_0_1"/>
<organism evidence="1 2">
    <name type="scientific">Aspergillus fumigatus (strain CBS 144.89 / FGSC A1163 / CEA10)</name>
    <name type="common">Neosartorya fumigata</name>
    <dbReference type="NCBI Taxonomy" id="451804"/>
    <lineage>
        <taxon>Eukaryota</taxon>
        <taxon>Fungi</taxon>
        <taxon>Dikarya</taxon>
        <taxon>Ascomycota</taxon>
        <taxon>Pezizomycotina</taxon>
        <taxon>Eurotiomycetes</taxon>
        <taxon>Eurotiomycetidae</taxon>
        <taxon>Eurotiales</taxon>
        <taxon>Aspergillaceae</taxon>
        <taxon>Aspergillus</taxon>
        <taxon>Aspergillus subgen. Fumigati</taxon>
    </lineage>
</organism>
<evidence type="ECO:0000313" key="2">
    <source>
        <dbReference type="Proteomes" id="UP000001699"/>
    </source>
</evidence>
<dbReference type="AlphaFoldDB" id="B0XRC8"/>
<protein>
    <submittedName>
        <fullName evidence="1">Uncharacterized protein</fullName>
    </submittedName>
</protein>
<dbReference type="EMBL" id="DS499594">
    <property type="protein sequence ID" value="EDP56579.1"/>
    <property type="molecule type" value="Genomic_DNA"/>
</dbReference>
<dbReference type="OrthoDB" id="4437776at2759"/>